<dbReference type="NCBIfam" id="NF033542">
    <property type="entry name" value="transpos_IS110"/>
    <property type="match status" value="1"/>
</dbReference>
<evidence type="ECO:0000259" key="1">
    <source>
        <dbReference type="Pfam" id="PF01548"/>
    </source>
</evidence>
<dbReference type="GO" id="GO:0004803">
    <property type="term" value="F:transposase activity"/>
    <property type="evidence" value="ECO:0007669"/>
    <property type="project" value="InterPro"/>
</dbReference>
<gene>
    <name evidence="3" type="ORF">EV384_5535</name>
</gene>
<dbReference type="InterPro" id="IPR003346">
    <property type="entry name" value="Transposase_20"/>
</dbReference>
<sequence>MITIGIDPHKASLTAVALDATGRQLAVRRVAVNAGTYKTLMGWAARWPQRRFAVEGAAGLGRGIAQLLAGGGEDVVDVPATLAARARLLDTGGARKSDPADAASVAHAAMRHKRLRAVVAEDHTTQLRLLAERRDDLAGERVRVLNRLHVLLRDLIPGGAPSDLTADKASALLRGVRPLTATDACRRELARDLLADLRRVDRQLSANQAKTSQTLAVTRSTLTEIHGVGPVVAGKILGHVGDIHRFPTIDHFASYTGTSPLDASSGDRRRHRLNTTGNRQLNTALHTIAVCQARDPGPGRVYYLRKIGEGKTPAEARRALKRRLANVVYRHLAKDQQRRPTVSP</sequence>
<name>A0A4Q8BHT9_9ACTN</name>
<keyword evidence="4" id="KW-1185">Reference proteome</keyword>
<dbReference type="AlphaFoldDB" id="A0A4Q8BHT9"/>
<dbReference type="Pfam" id="PF01548">
    <property type="entry name" value="DEDD_Tnp_IS110"/>
    <property type="match status" value="1"/>
</dbReference>
<dbReference type="Proteomes" id="UP000294114">
    <property type="component" value="Unassembled WGS sequence"/>
</dbReference>
<dbReference type="GO" id="GO:0006313">
    <property type="term" value="P:DNA transposition"/>
    <property type="evidence" value="ECO:0007669"/>
    <property type="project" value="InterPro"/>
</dbReference>
<evidence type="ECO:0000313" key="3">
    <source>
        <dbReference type="EMBL" id="RZU76839.1"/>
    </source>
</evidence>
<dbReference type="GO" id="GO:0003677">
    <property type="term" value="F:DNA binding"/>
    <property type="evidence" value="ECO:0007669"/>
    <property type="project" value="InterPro"/>
</dbReference>
<dbReference type="PANTHER" id="PTHR33055:SF16">
    <property type="entry name" value="TRANSPOSASE FOR INSERTION SEQUENCE ELEMENT IS1547"/>
    <property type="match status" value="1"/>
</dbReference>
<reference evidence="3 4" key="1">
    <citation type="submission" date="2019-02" db="EMBL/GenBank/DDBJ databases">
        <title>Sequencing the genomes of 1000 actinobacteria strains.</title>
        <authorList>
            <person name="Klenk H.-P."/>
        </authorList>
    </citation>
    <scope>NUCLEOTIDE SEQUENCE [LARGE SCALE GENOMIC DNA]</scope>
    <source>
        <strain evidence="3 4">DSM 45612</strain>
    </source>
</reference>
<dbReference type="PANTHER" id="PTHR33055">
    <property type="entry name" value="TRANSPOSASE FOR INSERTION SEQUENCE ELEMENT IS1111A"/>
    <property type="match status" value="1"/>
</dbReference>
<comment type="caution">
    <text evidence="3">The sequence shown here is derived from an EMBL/GenBank/DDBJ whole genome shotgun (WGS) entry which is preliminary data.</text>
</comment>
<accession>A0A4Q8BHT9</accession>
<evidence type="ECO:0000313" key="4">
    <source>
        <dbReference type="Proteomes" id="UP000294114"/>
    </source>
</evidence>
<feature type="domain" description="Transposase IS110-like N-terminal" evidence="1">
    <location>
        <begin position="4"/>
        <end position="157"/>
    </location>
</feature>
<dbReference type="OrthoDB" id="4337860at2"/>
<protein>
    <submittedName>
        <fullName evidence="3">Transposase</fullName>
    </submittedName>
</protein>
<feature type="domain" description="Transposase IS116/IS110/IS902 C-terminal" evidence="2">
    <location>
        <begin position="221"/>
        <end position="294"/>
    </location>
</feature>
<dbReference type="InterPro" id="IPR047650">
    <property type="entry name" value="Transpos_IS110"/>
</dbReference>
<evidence type="ECO:0000259" key="2">
    <source>
        <dbReference type="Pfam" id="PF02371"/>
    </source>
</evidence>
<dbReference type="Pfam" id="PF02371">
    <property type="entry name" value="Transposase_20"/>
    <property type="match status" value="1"/>
</dbReference>
<proteinExistence type="predicted"/>
<dbReference type="EMBL" id="SHLD01000001">
    <property type="protein sequence ID" value="RZU76839.1"/>
    <property type="molecule type" value="Genomic_DNA"/>
</dbReference>
<dbReference type="InterPro" id="IPR002525">
    <property type="entry name" value="Transp_IS110-like_N"/>
</dbReference>
<organism evidence="3 4">
    <name type="scientific">Micromonospora kangleipakensis</name>
    <dbReference type="NCBI Taxonomy" id="1077942"/>
    <lineage>
        <taxon>Bacteria</taxon>
        <taxon>Bacillati</taxon>
        <taxon>Actinomycetota</taxon>
        <taxon>Actinomycetes</taxon>
        <taxon>Micromonosporales</taxon>
        <taxon>Micromonosporaceae</taxon>
        <taxon>Micromonospora</taxon>
    </lineage>
</organism>